<keyword evidence="2" id="KW-1185">Reference proteome</keyword>
<name>A0A3E1Q9L5_9FLAO</name>
<dbReference type="RefSeq" id="WP_117157845.1">
    <property type="nucleotide sequence ID" value="NZ_QVID01000001.1"/>
</dbReference>
<protein>
    <submittedName>
        <fullName evidence="1">Uncharacterized protein</fullName>
    </submittedName>
</protein>
<organism evidence="1 2">
    <name type="scientific">Marixanthomonas ophiurae</name>
    <dbReference type="NCBI Taxonomy" id="387659"/>
    <lineage>
        <taxon>Bacteria</taxon>
        <taxon>Pseudomonadati</taxon>
        <taxon>Bacteroidota</taxon>
        <taxon>Flavobacteriia</taxon>
        <taxon>Flavobacteriales</taxon>
        <taxon>Flavobacteriaceae</taxon>
        <taxon>Marixanthomonas</taxon>
    </lineage>
</organism>
<gene>
    <name evidence="1" type="ORF">DZ858_01700</name>
</gene>
<comment type="caution">
    <text evidence="1">The sequence shown here is derived from an EMBL/GenBank/DDBJ whole genome shotgun (WGS) entry which is preliminary data.</text>
</comment>
<accession>A0A3E1Q9L5</accession>
<dbReference type="Proteomes" id="UP000261082">
    <property type="component" value="Unassembled WGS sequence"/>
</dbReference>
<dbReference type="AlphaFoldDB" id="A0A3E1Q9L5"/>
<evidence type="ECO:0000313" key="1">
    <source>
        <dbReference type="EMBL" id="RFN58821.1"/>
    </source>
</evidence>
<dbReference type="EMBL" id="QVID01000001">
    <property type="protein sequence ID" value="RFN58821.1"/>
    <property type="molecule type" value="Genomic_DNA"/>
</dbReference>
<proteinExistence type="predicted"/>
<evidence type="ECO:0000313" key="2">
    <source>
        <dbReference type="Proteomes" id="UP000261082"/>
    </source>
</evidence>
<sequence length="108" mass="13107">MKYLNRLDKIITPVVVNYPHILKQLEAKMEDVVLLEIEKNDQTFNYHFKTLKKNENNSFSYLFYRYSPQMGYEFLEGNDQYSYLLKLLYNEIQAILKIPEVMEEINER</sequence>
<reference evidence="1 2" key="1">
    <citation type="journal article" date="2007" name="Int. J. Syst. Evol. Microbiol.">
        <title>Marixanthomonas ophiurae gen. nov., sp. nov., a marine bacterium of the family Flavobacteriaceae isolated from a deep-sea brittle star.</title>
        <authorList>
            <person name="Romanenko L.A."/>
            <person name="Uchino M."/>
            <person name="Frolova G.M."/>
            <person name="Mikhailov V.V."/>
        </authorList>
    </citation>
    <scope>NUCLEOTIDE SEQUENCE [LARGE SCALE GENOMIC DNA]</scope>
    <source>
        <strain evidence="1 2">KMM 3046</strain>
    </source>
</reference>